<keyword evidence="9" id="KW-1185">Reference proteome</keyword>
<dbReference type="GO" id="GO:0003677">
    <property type="term" value="F:DNA binding"/>
    <property type="evidence" value="ECO:0007669"/>
    <property type="project" value="TreeGrafter"/>
</dbReference>
<organism evidence="8 9">
    <name type="scientific">Aetokthonos hydrillicola Thurmond2011</name>
    <dbReference type="NCBI Taxonomy" id="2712845"/>
    <lineage>
        <taxon>Bacteria</taxon>
        <taxon>Bacillati</taxon>
        <taxon>Cyanobacteriota</taxon>
        <taxon>Cyanophyceae</taxon>
        <taxon>Nostocales</taxon>
        <taxon>Hapalosiphonaceae</taxon>
        <taxon>Aetokthonos</taxon>
    </lineage>
</organism>
<feature type="active site" evidence="5">
    <location>
        <position position="115"/>
    </location>
</feature>
<keyword evidence="3 5" id="KW-0949">S-adenosyl-L-methionine</keyword>
<evidence type="ECO:0000256" key="2">
    <source>
        <dbReference type="ARBA" id="ARBA00022679"/>
    </source>
</evidence>
<dbReference type="SUPFAM" id="SSF53335">
    <property type="entry name" value="S-adenosyl-L-methionine-dependent methyltransferases"/>
    <property type="match status" value="1"/>
</dbReference>
<dbReference type="NCBIfam" id="TIGR00675">
    <property type="entry name" value="dcm"/>
    <property type="match status" value="1"/>
</dbReference>
<evidence type="ECO:0000256" key="1">
    <source>
        <dbReference type="ARBA" id="ARBA00022603"/>
    </source>
</evidence>
<dbReference type="InterPro" id="IPR018117">
    <property type="entry name" value="C5_DNA_meth_AS"/>
</dbReference>
<dbReference type="PANTHER" id="PTHR10629:SF52">
    <property type="entry name" value="DNA (CYTOSINE-5)-METHYLTRANSFERASE 1"/>
    <property type="match status" value="1"/>
</dbReference>
<accession>A0AAP5I7K9</accession>
<keyword evidence="2 5" id="KW-0808">Transferase</keyword>
<dbReference type="Gene3D" id="3.90.120.10">
    <property type="entry name" value="DNA Methylase, subunit A, domain 2"/>
    <property type="match status" value="1"/>
</dbReference>
<evidence type="ECO:0000313" key="9">
    <source>
        <dbReference type="Proteomes" id="UP000667802"/>
    </source>
</evidence>
<name>A0AAP5I7K9_9CYAN</name>
<dbReference type="InterPro" id="IPR001525">
    <property type="entry name" value="C5_MeTfrase"/>
</dbReference>
<dbReference type="AlphaFoldDB" id="A0AAP5I7K9"/>
<dbReference type="EC" id="2.1.1.37" evidence="7"/>
<reference evidence="9" key="1">
    <citation type="journal article" date="2021" name="Science">
        <title>Hunting the eagle killer: A cyanobacterial neurotoxin causes vacuolar myelinopathy.</title>
        <authorList>
            <person name="Breinlinger S."/>
            <person name="Phillips T.J."/>
            <person name="Haram B.N."/>
            <person name="Mares J."/>
            <person name="Martinez Yerena J.A."/>
            <person name="Hrouzek P."/>
            <person name="Sobotka R."/>
            <person name="Henderson W.M."/>
            <person name="Schmieder P."/>
            <person name="Williams S.M."/>
            <person name="Lauderdale J.D."/>
            <person name="Wilde H.D."/>
            <person name="Gerrin W."/>
            <person name="Kust A."/>
            <person name="Washington J.W."/>
            <person name="Wagner C."/>
            <person name="Geier B."/>
            <person name="Liebeke M."/>
            <person name="Enke H."/>
            <person name="Niedermeyer T.H.J."/>
            <person name="Wilde S.B."/>
        </authorList>
    </citation>
    <scope>NUCLEOTIDE SEQUENCE [LARGE SCALE GENOMIC DNA]</scope>
    <source>
        <strain evidence="9">Thurmond2011</strain>
    </source>
</reference>
<protein>
    <recommendedName>
        <fullName evidence="7">Cytosine-specific methyltransferase</fullName>
        <ecNumber evidence="7">2.1.1.37</ecNumber>
    </recommendedName>
</protein>
<proteinExistence type="inferred from homology"/>
<evidence type="ECO:0000256" key="5">
    <source>
        <dbReference type="PROSITE-ProRule" id="PRU01016"/>
    </source>
</evidence>
<dbReference type="GO" id="GO:0009307">
    <property type="term" value="P:DNA restriction-modification system"/>
    <property type="evidence" value="ECO:0007669"/>
    <property type="project" value="UniProtKB-KW"/>
</dbReference>
<dbReference type="Gene3D" id="3.40.50.150">
    <property type="entry name" value="Vaccinia Virus protein VP39"/>
    <property type="match status" value="1"/>
</dbReference>
<keyword evidence="1 5" id="KW-0489">Methyltransferase</keyword>
<comment type="catalytic activity">
    <reaction evidence="7">
        <text>a 2'-deoxycytidine in DNA + S-adenosyl-L-methionine = a 5-methyl-2'-deoxycytidine in DNA + S-adenosyl-L-homocysteine + H(+)</text>
        <dbReference type="Rhea" id="RHEA:13681"/>
        <dbReference type="Rhea" id="RHEA-COMP:11369"/>
        <dbReference type="Rhea" id="RHEA-COMP:11370"/>
        <dbReference type="ChEBI" id="CHEBI:15378"/>
        <dbReference type="ChEBI" id="CHEBI:57856"/>
        <dbReference type="ChEBI" id="CHEBI:59789"/>
        <dbReference type="ChEBI" id="CHEBI:85452"/>
        <dbReference type="ChEBI" id="CHEBI:85454"/>
        <dbReference type="EC" id="2.1.1.37"/>
    </reaction>
</comment>
<dbReference type="InterPro" id="IPR050390">
    <property type="entry name" value="C5-Methyltransferase"/>
</dbReference>
<evidence type="ECO:0000256" key="6">
    <source>
        <dbReference type="RuleBase" id="RU000416"/>
    </source>
</evidence>
<sequence>MCFVKIAELFNFSLQGYWQGDFGISLQTWSNSGKFKQIRTLSLFSGAGGLDIGFHEAGFDVVEMVEIDNRFTKSLCANVGIGKKFSSAKVQSKDIRDYHPENLGDIDFIIGGPPCQTFSAAGRRAAGVSGLQDSRGTLFEEYSRLLKLLQPEGFIFENVSGITGAEKGQAWKQITDAFESAGYNIFYRLLDAADYGVPQHRERIFIVGTKNTSFLFPRPTHGPDSCSKIDHVSAKSAVEDLELLKVPNQLNGRYGHLLPEIPPGLNYSFFTENMGHPTPIFAWRSKFSDFLYKAHPNYPVRTIKAQGGQYTGPFHWDSRPFSVEELKRLQTFPDNYQLVGNRGVCIQQIGNSVPPQQARILALAILDQLFGVNLPFKLDYLPQNQELSFRKRKRSQTEKYAKMAKSAIENTQLENKRISFEPRIYHANIGDNFSFEVSSKEKANYTVQIKIKEQEVYFVVSEVFYQETSLEKTKIKIHVTYKDSKPWSIQQEKISMIFSANKKSVLAAWKALEHELKRLHIKSDLVQLNNYYQYTPLLKIEVLLPEEATKEKFWNIFKAVSESICTRQILSTTALIEIWKLQSKNEVSKFAVELKNIGFEVRNKNTNIQIPDDHYLIPYSFPTLAPESVQRKKSLF</sequence>
<evidence type="ECO:0000256" key="7">
    <source>
        <dbReference type="RuleBase" id="RU000417"/>
    </source>
</evidence>
<dbReference type="EMBL" id="JAALHA020000008">
    <property type="protein sequence ID" value="MDR9896341.1"/>
    <property type="molecule type" value="Genomic_DNA"/>
</dbReference>
<gene>
    <name evidence="8" type="ORF">G7B40_017510</name>
</gene>
<dbReference type="PROSITE" id="PS51679">
    <property type="entry name" value="SAM_MT_C5"/>
    <property type="match status" value="1"/>
</dbReference>
<evidence type="ECO:0000256" key="3">
    <source>
        <dbReference type="ARBA" id="ARBA00022691"/>
    </source>
</evidence>
<keyword evidence="4" id="KW-0680">Restriction system</keyword>
<evidence type="ECO:0000256" key="4">
    <source>
        <dbReference type="ARBA" id="ARBA00022747"/>
    </source>
</evidence>
<dbReference type="PANTHER" id="PTHR10629">
    <property type="entry name" value="CYTOSINE-SPECIFIC METHYLTRANSFERASE"/>
    <property type="match status" value="1"/>
</dbReference>
<dbReference type="Proteomes" id="UP000667802">
    <property type="component" value="Unassembled WGS sequence"/>
</dbReference>
<dbReference type="GO" id="GO:0032259">
    <property type="term" value="P:methylation"/>
    <property type="evidence" value="ECO:0007669"/>
    <property type="project" value="UniProtKB-KW"/>
</dbReference>
<dbReference type="PRINTS" id="PR00105">
    <property type="entry name" value="C5METTRFRASE"/>
</dbReference>
<comment type="similarity">
    <text evidence="5 6">Belongs to the class I-like SAM-binding methyltransferase superfamily. C5-methyltransferase family.</text>
</comment>
<evidence type="ECO:0000313" key="8">
    <source>
        <dbReference type="EMBL" id="MDR9896341.1"/>
    </source>
</evidence>
<dbReference type="Pfam" id="PF00145">
    <property type="entry name" value="DNA_methylase"/>
    <property type="match status" value="1"/>
</dbReference>
<dbReference type="InterPro" id="IPR029063">
    <property type="entry name" value="SAM-dependent_MTases_sf"/>
</dbReference>
<comment type="caution">
    <text evidence="8">The sequence shown here is derived from an EMBL/GenBank/DDBJ whole genome shotgun (WGS) entry which is preliminary data.</text>
</comment>
<dbReference type="GO" id="GO:0044027">
    <property type="term" value="P:negative regulation of gene expression via chromosomal CpG island methylation"/>
    <property type="evidence" value="ECO:0007669"/>
    <property type="project" value="TreeGrafter"/>
</dbReference>
<dbReference type="GO" id="GO:0003886">
    <property type="term" value="F:DNA (cytosine-5-)-methyltransferase activity"/>
    <property type="evidence" value="ECO:0007669"/>
    <property type="project" value="UniProtKB-EC"/>
</dbReference>
<dbReference type="PROSITE" id="PS00094">
    <property type="entry name" value="C5_MTASE_1"/>
    <property type="match status" value="1"/>
</dbReference>